<organism evidence="6 7">
    <name type="scientific">Pseudolycoriella hygida</name>
    <dbReference type="NCBI Taxonomy" id="35572"/>
    <lineage>
        <taxon>Eukaryota</taxon>
        <taxon>Metazoa</taxon>
        <taxon>Ecdysozoa</taxon>
        <taxon>Arthropoda</taxon>
        <taxon>Hexapoda</taxon>
        <taxon>Insecta</taxon>
        <taxon>Pterygota</taxon>
        <taxon>Neoptera</taxon>
        <taxon>Endopterygota</taxon>
        <taxon>Diptera</taxon>
        <taxon>Nematocera</taxon>
        <taxon>Sciaroidea</taxon>
        <taxon>Sciaridae</taxon>
        <taxon>Pseudolycoriella</taxon>
    </lineage>
</organism>
<proteinExistence type="predicted"/>
<dbReference type="GO" id="GO:0016020">
    <property type="term" value="C:membrane"/>
    <property type="evidence" value="ECO:0007669"/>
    <property type="project" value="UniProtKB-SubCell"/>
</dbReference>
<protein>
    <submittedName>
        <fullName evidence="6">Transmembrane protein</fullName>
    </submittedName>
</protein>
<dbReference type="Proteomes" id="UP001151699">
    <property type="component" value="Chromosome C"/>
</dbReference>
<evidence type="ECO:0000313" key="6">
    <source>
        <dbReference type="EMBL" id="KAJ6634906.1"/>
    </source>
</evidence>
<evidence type="ECO:0000313" key="7">
    <source>
        <dbReference type="Proteomes" id="UP001151699"/>
    </source>
</evidence>
<evidence type="ECO:0000256" key="2">
    <source>
        <dbReference type="ARBA" id="ARBA00022692"/>
    </source>
</evidence>
<keyword evidence="4 5" id="KW-0472">Membrane</keyword>
<dbReference type="PANTHER" id="PTHR13531:SF6">
    <property type="entry name" value="TMEM (HUMAN TRANSMEMBRANE PROTEIN) HOMOLOG"/>
    <property type="match status" value="1"/>
</dbReference>
<accession>A0A9Q0MNC8</accession>
<sequence length="111" mass="12942">MEGNSPRIRTSSTENPSKITVQRTHTNLWLQILLFLNVYFSPVWIVSSVYFYWSQQFIVTPVEEILTISAITVGIPVEISRLYFGYSGNLREQVKELMSSNSCLMKLWRYV</sequence>
<evidence type="ECO:0000256" key="1">
    <source>
        <dbReference type="ARBA" id="ARBA00004141"/>
    </source>
</evidence>
<name>A0A9Q0MNC8_9DIPT</name>
<comment type="caution">
    <text evidence="6">The sequence shown here is derived from an EMBL/GenBank/DDBJ whole genome shotgun (WGS) entry which is preliminary data.</text>
</comment>
<gene>
    <name evidence="6" type="primary">TMEM17</name>
    <name evidence="6" type="ORF">Bhyg_13487</name>
</gene>
<dbReference type="AlphaFoldDB" id="A0A9Q0MNC8"/>
<dbReference type="GO" id="GO:1905515">
    <property type="term" value="P:non-motile cilium assembly"/>
    <property type="evidence" value="ECO:0007669"/>
    <property type="project" value="TreeGrafter"/>
</dbReference>
<keyword evidence="2 5" id="KW-0812">Transmembrane</keyword>
<evidence type="ECO:0000256" key="3">
    <source>
        <dbReference type="ARBA" id="ARBA00022989"/>
    </source>
</evidence>
<feature type="transmembrane region" description="Helical" evidence="5">
    <location>
        <begin position="28"/>
        <end position="53"/>
    </location>
</feature>
<dbReference type="PANTHER" id="PTHR13531">
    <property type="entry name" value="GEO07735P1-RELATED-RELATED"/>
    <property type="match status" value="1"/>
</dbReference>
<feature type="transmembrane region" description="Helical" evidence="5">
    <location>
        <begin position="65"/>
        <end position="84"/>
    </location>
</feature>
<dbReference type="InterPro" id="IPR019184">
    <property type="entry name" value="Uncharacterised_TM-17"/>
</dbReference>
<dbReference type="OrthoDB" id="311720at2759"/>
<dbReference type="EMBL" id="WJQU01000004">
    <property type="protein sequence ID" value="KAJ6634906.1"/>
    <property type="molecule type" value="Genomic_DNA"/>
</dbReference>
<reference evidence="6" key="1">
    <citation type="submission" date="2022-07" db="EMBL/GenBank/DDBJ databases">
        <authorList>
            <person name="Trinca V."/>
            <person name="Uliana J.V.C."/>
            <person name="Torres T.T."/>
            <person name="Ward R.J."/>
            <person name="Monesi N."/>
        </authorList>
    </citation>
    <scope>NUCLEOTIDE SEQUENCE</scope>
    <source>
        <strain evidence="6">HSMRA1968</strain>
        <tissue evidence="6">Whole embryos</tissue>
    </source>
</reference>
<dbReference type="Pfam" id="PF09799">
    <property type="entry name" value="Transmemb_17"/>
    <property type="match status" value="1"/>
</dbReference>
<evidence type="ECO:0000256" key="5">
    <source>
        <dbReference type="SAM" id="Phobius"/>
    </source>
</evidence>
<dbReference type="GO" id="GO:0035869">
    <property type="term" value="C:ciliary transition zone"/>
    <property type="evidence" value="ECO:0007669"/>
    <property type="project" value="TreeGrafter"/>
</dbReference>
<comment type="subcellular location">
    <subcellularLocation>
        <location evidence="1">Membrane</location>
        <topology evidence="1">Multi-pass membrane protein</topology>
    </subcellularLocation>
</comment>
<evidence type="ECO:0000256" key="4">
    <source>
        <dbReference type="ARBA" id="ARBA00023136"/>
    </source>
</evidence>
<keyword evidence="3 5" id="KW-1133">Transmembrane helix</keyword>
<keyword evidence="7" id="KW-1185">Reference proteome</keyword>